<dbReference type="NCBIfam" id="TIGR01682">
    <property type="entry name" value="moaD"/>
    <property type="match status" value="1"/>
</dbReference>
<evidence type="ECO:0000313" key="2">
    <source>
        <dbReference type="EMBL" id="VAX05608.1"/>
    </source>
</evidence>
<dbReference type="InterPro" id="IPR012675">
    <property type="entry name" value="Beta-grasp_dom_sf"/>
</dbReference>
<dbReference type="AlphaFoldDB" id="A0A3B1B2D7"/>
<dbReference type="InterPro" id="IPR044672">
    <property type="entry name" value="MOCS2A"/>
</dbReference>
<name>A0A3B1B2D7_9ZZZZ</name>
<keyword evidence="1" id="KW-0547">Nucleotide-binding</keyword>
<dbReference type="GO" id="GO:0006777">
    <property type="term" value="P:Mo-molybdopterin cofactor biosynthetic process"/>
    <property type="evidence" value="ECO:0007669"/>
    <property type="project" value="InterPro"/>
</dbReference>
<accession>A0A3B1B2D7</accession>
<proteinExistence type="predicted"/>
<dbReference type="PANTHER" id="PTHR33359:SF1">
    <property type="entry name" value="MOLYBDOPTERIN SYNTHASE SULFUR CARRIER SUBUNIT"/>
    <property type="match status" value="1"/>
</dbReference>
<reference evidence="2" key="1">
    <citation type="submission" date="2018-06" db="EMBL/GenBank/DDBJ databases">
        <authorList>
            <person name="Zhirakovskaya E."/>
        </authorList>
    </citation>
    <scope>NUCLEOTIDE SEQUENCE</scope>
</reference>
<dbReference type="EMBL" id="UOFX01000006">
    <property type="protein sequence ID" value="VAX05608.1"/>
    <property type="molecule type" value="Genomic_DNA"/>
</dbReference>
<dbReference type="UniPathway" id="UPA00344"/>
<sequence>MINILYFASLREQLQSDSEQLEMTSGITDINSLIEVLRARGGIWEEAFNGSTVMLAVNQEVAKPTKILNDGDEVAFFPPVTGG</sequence>
<dbReference type="Pfam" id="PF02597">
    <property type="entry name" value="ThiS"/>
    <property type="match status" value="1"/>
</dbReference>
<organism evidence="2">
    <name type="scientific">hydrothermal vent metagenome</name>
    <dbReference type="NCBI Taxonomy" id="652676"/>
    <lineage>
        <taxon>unclassified sequences</taxon>
        <taxon>metagenomes</taxon>
        <taxon>ecological metagenomes</taxon>
    </lineage>
</organism>
<dbReference type="GO" id="GO:1990133">
    <property type="term" value="C:molybdopterin adenylyltransferase complex"/>
    <property type="evidence" value="ECO:0007669"/>
    <property type="project" value="TreeGrafter"/>
</dbReference>
<dbReference type="PANTHER" id="PTHR33359">
    <property type="entry name" value="MOLYBDOPTERIN SYNTHASE SULFUR CARRIER SUBUNIT"/>
    <property type="match status" value="1"/>
</dbReference>
<dbReference type="InterPro" id="IPR003749">
    <property type="entry name" value="ThiS/MoaD-like"/>
</dbReference>
<protein>
    <submittedName>
        <fullName evidence="2">Molybdopterin synthase sulfur carrier subunit</fullName>
    </submittedName>
</protein>
<evidence type="ECO:0000256" key="1">
    <source>
        <dbReference type="ARBA" id="ARBA00022741"/>
    </source>
</evidence>
<dbReference type="Gene3D" id="3.10.20.30">
    <property type="match status" value="1"/>
</dbReference>
<gene>
    <name evidence="2" type="ORF">MNBD_GAMMA26-1635</name>
</gene>
<dbReference type="InterPro" id="IPR016155">
    <property type="entry name" value="Mopterin_synth/thiamin_S_b"/>
</dbReference>
<dbReference type="CDD" id="cd00754">
    <property type="entry name" value="Ubl_MoaD"/>
    <property type="match status" value="1"/>
</dbReference>
<dbReference type="GO" id="GO:0000166">
    <property type="term" value="F:nucleotide binding"/>
    <property type="evidence" value="ECO:0007669"/>
    <property type="project" value="UniProtKB-KW"/>
</dbReference>
<dbReference type="SUPFAM" id="SSF54285">
    <property type="entry name" value="MoaD/ThiS"/>
    <property type="match status" value="1"/>
</dbReference>